<dbReference type="PANTHER" id="PTHR37981:SF1">
    <property type="entry name" value="SGNH HYDROLASE-TYPE ESTERASE DOMAIN-CONTAINING PROTEIN"/>
    <property type="match status" value="1"/>
</dbReference>
<evidence type="ECO:0000259" key="4">
    <source>
        <dbReference type="PROSITE" id="PS50853"/>
    </source>
</evidence>
<feature type="active site" evidence="1">
    <location>
        <position position="390"/>
    </location>
</feature>
<dbReference type="InterPro" id="IPR003961">
    <property type="entry name" value="FN3_dom"/>
</dbReference>
<keyword evidence="6" id="KW-1185">Reference proteome</keyword>
<keyword evidence="3" id="KW-0812">Transmembrane</keyword>
<organism evidence="5 6">
    <name type="scientific">Reticulibacter mediterranei</name>
    <dbReference type="NCBI Taxonomy" id="2778369"/>
    <lineage>
        <taxon>Bacteria</taxon>
        <taxon>Bacillati</taxon>
        <taxon>Chloroflexota</taxon>
        <taxon>Ktedonobacteria</taxon>
        <taxon>Ktedonobacterales</taxon>
        <taxon>Reticulibacteraceae</taxon>
        <taxon>Reticulibacter</taxon>
    </lineage>
</organism>
<name>A0A8J3IHW7_9CHLR</name>
<dbReference type="InterPro" id="IPR036514">
    <property type="entry name" value="SGNH_hydro_sf"/>
</dbReference>
<proteinExistence type="predicted"/>
<feature type="disulfide bond" evidence="2">
    <location>
        <begin position="312"/>
        <end position="366"/>
    </location>
</feature>
<dbReference type="Proteomes" id="UP000597444">
    <property type="component" value="Unassembled WGS sequence"/>
</dbReference>
<dbReference type="GO" id="GO:0004806">
    <property type="term" value="F:triacylglycerol lipase activity"/>
    <property type="evidence" value="ECO:0007669"/>
    <property type="project" value="TreeGrafter"/>
</dbReference>
<dbReference type="PANTHER" id="PTHR37981">
    <property type="entry name" value="LIPASE 2"/>
    <property type="match status" value="1"/>
</dbReference>
<keyword evidence="2" id="KW-1015">Disulfide bond</keyword>
<keyword evidence="3" id="KW-1133">Transmembrane helix</keyword>
<dbReference type="SUPFAM" id="SSF52266">
    <property type="entry name" value="SGNH hydrolase"/>
    <property type="match status" value="1"/>
</dbReference>
<reference evidence="5" key="1">
    <citation type="submission" date="2020-10" db="EMBL/GenBank/DDBJ databases">
        <title>Taxonomic study of unclassified bacteria belonging to the class Ktedonobacteria.</title>
        <authorList>
            <person name="Yabe S."/>
            <person name="Wang C.M."/>
            <person name="Zheng Y."/>
            <person name="Sakai Y."/>
            <person name="Cavaletti L."/>
            <person name="Monciardini P."/>
            <person name="Donadio S."/>
        </authorList>
    </citation>
    <scope>NUCLEOTIDE SEQUENCE</scope>
    <source>
        <strain evidence="5">ID150040</strain>
    </source>
</reference>
<dbReference type="CDD" id="cd00063">
    <property type="entry name" value="FN3"/>
    <property type="match status" value="1"/>
</dbReference>
<feature type="domain" description="Fibronectin type-III" evidence="4">
    <location>
        <begin position="59"/>
        <end position="149"/>
    </location>
</feature>
<feature type="active site" description="Nucleophile" evidence="1">
    <location>
        <position position="162"/>
    </location>
</feature>
<dbReference type="InterPro" id="IPR013830">
    <property type="entry name" value="SGNH_hydro"/>
</dbReference>
<feature type="transmembrane region" description="Helical" evidence="3">
    <location>
        <begin position="26"/>
        <end position="45"/>
    </location>
</feature>
<dbReference type="InterPro" id="IPR036116">
    <property type="entry name" value="FN3_sf"/>
</dbReference>
<dbReference type="InterPro" id="IPR037460">
    <property type="entry name" value="SEST-like"/>
</dbReference>
<evidence type="ECO:0000256" key="3">
    <source>
        <dbReference type="SAM" id="Phobius"/>
    </source>
</evidence>
<dbReference type="PROSITE" id="PS50853">
    <property type="entry name" value="FN3"/>
    <property type="match status" value="1"/>
</dbReference>
<evidence type="ECO:0000313" key="5">
    <source>
        <dbReference type="EMBL" id="GHO91065.1"/>
    </source>
</evidence>
<protein>
    <recommendedName>
        <fullName evidence="4">Fibronectin type-III domain-containing protein</fullName>
    </recommendedName>
</protein>
<evidence type="ECO:0000256" key="2">
    <source>
        <dbReference type="PIRSR" id="PIRSR637460-2"/>
    </source>
</evidence>
<dbReference type="Gene3D" id="3.40.50.1110">
    <property type="entry name" value="SGNH hydrolase"/>
    <property type="match status" value="1"/>
</dbReference>
<feature type="disulfide bond" evidence="2">
    <location>
        <begin position="178"/>
        <end position="201"/>
    </location>
</feature>
<dbReference type="GO" id="GO:0019433">
    <property type="term" value="P:triglyceride catabolic process"/>
    <property type="evidence" value="ECO:0007669"/>
    <property type="project" value="TreeGrafter"/>
</dbReference>
<dbReference type="RefSeq" id="WP_220201985.1">
    <property type="nucleotide sequence ID" value="NZ_BNJK01000001.1"/>
</dbReference>
<accession>A0A8J3IHW7</accession>
<comment type="caution">
    <text evidence="5">The sequence shown here is derived from an EMBL/GenBank/DDBJ whole genome shotgun (WGS) entry which is preliminary data.</text>
</comment>
<dbReference type="CDD" id="cd01823">
    <property type="entry name" value="SEST_like"/>
    <property type="match status" value="1"/>
</dbReference>
<dbReference type="InterPro" id="IPR013783">
    <property type="entry name" value="Ig-like_fold"/>
</dbReference>
<keyword evidence="3" id="KW-0472">Membrane</keyword>
<dbReference type="EMBL" id="BNJK01000001">
    <property type="protein sequence ID" value="GHO91065.1"/>
    <property type="molecule type" value="Genomic_DNA"/>
</dbReference>
<evidence type="ECO:0000256" key="1">
    <source>
        <dbReference type="PIRSR" id="PIRSR637460-1"/>
    </source>
</evidence>
<dbReference type="AlphaFoldDB" id="A0A8J3IHW7"/>
<gene>
    <name evidence="5" type="ORF">KSF_011130</name>
</gene>
<evidence type="ECO:0000313" key="6">
    <source>
        <dbReference type="Proteomes" id="UP000597444"/>
    </source>
</evidence>
<dbReference type="Gene3D" id="2.60.40.10">
    <property type="entry name" value="Immunoglobulins"/>
    <property type="match status" value="1"/>
</dbReference>
<dbReference type="Pfam" id="PF13472">
    <property type="entry name" value="Lipase_GDSL_2"/>
    <property type="match status" value="1"/>
</dbReference>
<sequence>MHVEPHLVQTQSSIAFKARTPTFKRFGIATICLILIAVVAGIALLPGGVITRAIAAGTIPSQPTSINGVAGNQQISLSWGVSENATGYLVEQVDLATGQALQLPTLVTGTSSTIGSLAAGRWYRFRIIPVNGTIQGTPSASIEIRTVGFQGAYAHYYVLGDSYSSGEGAPPYSGVKGCYRSVNSYGNRLGSGAPTPVIIACSGAVADDIDKITQMAGLSGTQLQQLQRNPLANSLITLTIGGNDANFAQELQNCIFGFHACTSRREAISQRIAALEPRLVQVYREIRSAAPGADIMVLGYPLLAAAPDIASCHNPIIKAGLSKSEMSMIRDLAGQLNRVITQAAAQAGVISAAGRVEQAFAGHEVCTKSQQDEWINEITGVTNMIHGSFHPKLAGYMADVRAVNAGRTALYQAGMVRRV</sequence>
<dbReference type="SUPFAM" id="SSF49265">
    <property type="entry name" value="Fibronectin type III"/>
    <property type="match status" value="1"/>
</dbReference>
<feature type="disulfide bond" evidence="2">
    <location>
        <begin position="254"/>
        <end position="261"/>
    </location>
</feature>